<gene>
    <name evidence="1" type="ORF">DSCO28_65570</name>
</gene>
<dbReference type="EMBL" id="AP021876">
    <property type="protein sequence ID" value="BBO85991.1"/>
    <property type="molecule type" value="Genomic_DNA"/>
</dbReference>
<proteinExistence type="predicted"/>
<reference evidence="1 2" key="1">
    <citation type="submission" date="2019-11" db="EMBL/GenBank/DDBJ databases">
        <title>Comparative genomics of hydrocarbon-degrading Desulfosarcina strains.</title>
        <authorList>
            <person name="Watanabe M."/>
            <person name="Kojima H."/>
            <person name="Fukui M."/>
        </authorList>
    </citation>
    <scope>NUCLEOTIDE SEQUENCE [LARGE SCALE GENOMIC DNA]</scope>
    <source>
        <strain evidence="1 2">28bB2T</strain>
    </source>
</reference>
<protein>
    <submittedName>
        <fullName evidence="1">Uncharacterized protein</fullName>
    </submittedName>
</protein>
<dbReference type="KEGG" id="dov:DSCO28_65570"/>
<dbReference type="Proteomes" id="UP000425960">
    <property type="component" value="Chromosome"/>
</dbReference>
<organism evidence="1 2">
    <name type="scientific">Desulfosarcina ovata subsp. sediminis</name>
    <dbReference type="NCBI Taxonomy" id="885957"/>
    <lineage>
        <taxon>Bacteria</taxon>
        <taxon>Pseudomonadati</taxon>
        <taxon>Thermodesulfobacteriota</taxon>
        <taxon>Desulfobacteria</taxon>
        <taxon>Desulfobacterales</taxon>
        <taxon>Desulfosarcinaceae</taxon>
        <taxon>Desulfosarcina</taxon>
    </lineage>
</organism>
<accession>A0A5K8A0R8</accession>
<dbReference type="AlphaFoldDB" id="A0A5K8A0R8"/>
<evidence type="ECO:0000313" key="2">
    <source>
        <dbReference type="Proteomes" id="UP000425960"/>
    </source>
</evidence>
<sequence length="74" mass="8692">MFLGCVIGRRSMNYTASSLWPCQKHYLKNYSIDKGFFRKDIDHDFGYIIANYLAYYFVINANFTVHSKTYQTGS</sequence>
<name>A0A5K8A0R8_9BACT</name>
<evidence type="ECO:0000313" key="1">
    <source>
        <dbReference type="EMBL" id="BBO85991.1"/>
    </source>
</evidence>